<dbReference type="Gene3D" id="3.40.50.720">
    <property type="entry name" value="NAD(P)-binding Rossmann-like Domain"/>
    <property type="match status" value="1"/>
</dbReference>
<keyword evidence="12" id="KW-1185">Reference proteome</keyword>
<dbReference type="Pfam" id="PF00106">
    <property type="entry name" value="adh_short"/>
    <property type="match status" value="1"/>
</dbReference>
<dbReference type="AlphaFoldDB" id="A0A8B7UR77"/>
<dbReference type="EC" id="1.1.1.62" evidence="5"/>
<keyword evidence="3" id="KW-0560">Oxidoreductase</keyword>
<dbReference type="FunFam" id="3.40.50.720:FF:000323">
    <property type="entry name" value="Estradiol 17-beta-dehydrogenase 1"/>
    <property type="match status" value="1"/>
</dbReference>
<evidence type="ECO:0000256" key="4">
    <source>
        <dbReference type="ARBA" id="ARBA00023098"/>
    </source>
</evidence>
<dbReference type="PRINTS" id="PR00080">
    <property type="entry name" value="SDRFAMILY"/>
</dbReference>
<dbReference type="GO" id="GO:0005829">
    <property type="term" value="C:cytosol"/>
    <property type="evidence" value="ECO:0007669"/>
    <property type="project" value="TreeGrafter"/>
</dbReference>
<evidence type="ECO:0000256" key="2">
    <source>
        <dbReference type="ARBA" id="ARBA00022955"/>
    </source>
</evidence>
<dbReference type="CTD" id="3292"/>
<evidence type="ECO:0000256" key="9">
    <source>
        <dbReference type="PIRSR" id="PIRSR000095-1"/>
    </source>
</evidence>
<comment type="similarity">
    <text evidence="1 8 11">Belongs to the short-chain dehydrogenases/reductases (SDR) family.</text>
</comment>
<evidence type="ECO:0000256" key="8">
    <source>
        <dbReference type="PIRNR" id="PIRNR000095"/>
    </source>
</evidence>
<dbReference type="PANTHER" id="PTHR43391">
    <property type="entry name" value="RETINOL DEHYDROGENASE-RELATED"/>
    <property type="match status" value="1"/>
</dbReference>
<dbReference type="GeneID" id="109687306"/>
<evidence type="ECO:0000256" key="1">
    <source>
        <dbReference type="ARBA" id="ARBA00006484"/>
    </source>
</evidence>
<evidence type="ECO:0000256" key="10">
    <source>
        <dbReference type="PIRSR" id="PIRSR000095-2"/>
    </source>
</evidence>
<dbReference type="RefSeq" id="XP_020020720.1">
    <property type="nucleotide sequence ID" value="XM_020165131.1"/>
</dbReference>
<comment type="catalytic activity">
    <reaction evidence="7">
        <text>17beta-estradiol + NAD(+) = estrone + NADH + H(+)</text>
        <dbReference type="Rhea" id="RHEA:24612"/>
        <dbReference type="ChEBI" id="CHEBI:15378"/>
        <dbReference type="ChEBI" id="CHEBI:16469"/>
        <dbReference type="ChEBI" id="CHEBI:17263"/>
        <dbReference type="ChEBI" id="CHEBI:57540"/>
        <dbReference type="ChEBI" id="CHEBI:57945"/>
        <dbReference type="EC" id="1.1.1.62"/>
    </reaction>
</comment>
<evidence type="ECO:0000256" key="7">
    <source>
        <dbReference type="ARBA" id="ARBA00048022"/>
    </source>
</evidence>
<evidence type="ECO:0000256" key="5">
    <source>
        <dbReference type="ARBA" id="ARBA00024072"/>
    </source>
</evidence>
<dbReference type="PANTHER" id="PTHR43391:SF15">
    <property type="entry name" value="17-BETA-HYDROXYSTEROID DEHYDROGENASE TYPE 1"/>
    <property type="match status" value="1"/>
</dbReference>
<proteinExistence type="inferred from homology"/>
<dbReference type="Proteomes" id="UP001732720">
    <property type="component" value="Chromosome 11"/>
</dbReference>
<comment type="pathway">
    <text evidence="6">Steroid biosynthesis; estrogen biosynthesis.</text>
</comment>
<evidence type="ECO:0000256" key="6">
    <source>
        <dbReference type="ARBA" id="ARBA00037929"/>
    </source>
</evidence>
<dbReference type="InterPro" id="IPR002347">
    <property type="entry name" value="SDR_fam"/>
</dbReference>
<keyword evidence="2" id="KW-0444">Lipid biosynthesis</keyword>
<dbReference type="InterPro" id="IPR036291">
    <property type="entry name" value="NAD(P)-bd_dom_sf"/>
</dbReference>
<evidence type="ECO:0000256" key="3">
    <source>
        <dbReference type="ARBA" id="ARBA00023002"/>
    </source>
</evidence>
<dbReference type="GO" id="GO:0061370">
    <property type="term" value="P:testosterone biosynthetic process"/>
    <property type="evidence" value="ECO:0007669"/>
    <property type="project" value="UniProtKB-ARBA"/>
</dbReference>
<dbReference type="PRINTS" id="PR00081">
    <property type="entry name" value="GDHRDH"/>
</dbReference>
<dbReference type="PROSITE" id="PS00061">
    <property type="entry name" value="ADH_SHORT"/>
    <property type="match status" value="1"/>
</dbReference>
<organism evidence="13">
    <name type="scientific">Castor canadensis</name>
    <name type="common">American beaver</name>
    <dbReference type="NCBI Taxonomy" id="51338"/>
    <lineage>
        <taxon>Eukaryota</taxon>
        <taxon>Metazoa</taxon>
        <taxon>Chordata</taxon>
        <taxon>Craniata</taxon>
        <taxon>Vertebrata</taxon>
        <taxon>Euteleostomi</taxon>
        <taxon>Mammalia</taxon>
        <taxon>Eutheria</taxon>
        <taxon>Euarchontoglires</taxon>
        <taxon>Glires</taxon>
        <taxon>Rodentia</taxon>
        <taxon>Castorimorpha</taxon>
        <taxon>Castoridae</taxon>
        <taxon>Castor</taxon>
    </lineage>
</organism>
<dbReference type="InterPro" id="IPR011348">
    <property type="entry name" value="17beta_DH"/>
</dbReference>
<keyword evidence="4" id="KW-0443">Lipid metabolism</keyword>
<dbReference type="PIRSF" id="PIRSF000095">
    <property type="entry name" value="17beta-HSD"/>
    <property type="match status" value="1"/>
</dbReference>
<evidence type="ECO:0000313" key="12">
    <source>
        <dbReference type="Proteomes" id="UP001732720"/>
    </source>
</evidence>
<dbReference type="OrthoDB" id="47007at2759"/>
<feature type="binding site" evidence="10">
    <location>
        <position position="175"/>
    </location>
    <ligand>
        <name>NADP(+)</name>
        <dbReference type="ChEBI" id="CHEBI:58349"/>
    </ligand>
</feature>
<dbReference type="GO" id="GO:0004303">
    <property type="term" value="F:estradiol 17-beta-dehydrogenase [NAD(P)+] activity"/>
    <property type="evidence" value="ECO:0007669"/>
    <property type="project" value="UniProtKB-EC"/>
</dbReference>
<keyword evidence="2" id="KW-0752">Steroid biosynthesis</keyword>
<feature type="binding site" evidence="10">
    <location>
        <position position="81"/>
    </location>
    <ligand>
        <name>NADP(+)</name>
        <dbReference type="ChEBI" id="CHEBI:58349"/>
    </ligand>
</feature>
<sequence>MPRDTSVPEPLHRILMDRTVVLITGCSSGIGLHLAVRLASDPSRSFKVYATLRDLKAQGPLWELARARGCPSDSLETLELDVRDSNSVAAARARVTEGRVDVLVCNAGRGLFGPLEAHELDAVGQVLDVNVIGTVRMLQAFLPDMKRRRSGRVLVTASVGGLMGLPFHAVYCASKFALEGLCESLAVLLLPFGVHVSLIECGPVHTAFYEKLEGGPGGALDRADAQTRHLFSLYQRHYEHILQEAQDPEEVTEVFLAALRDPQPALRYFSTENFLPLARLRLDDPSGCSYVAAMHRAVFSEEQVEGAEAKARALGDPKLCASPAAPK</sequence>
<evidence type="ECO:0000313" key="13">
    <source>
        <dbReference type="RefSeq" id="XP_020020720.1"/>
    </source>
</evidence>
<feature type="binding site" evidence="10">
    <location>
        <position position="158"/>
    </location>
    <ligand>
        <name>substrate</name>
    </ligand>
</feature>
<name>A0A8B7UR77_CASCN</name>
<feature type="active site" description="Proton acceptor" evidence="9">
    <location>
        <position position="171"/>
    </location>
</feature>
<gene>
    <name evidence="13" type="primary">Hsd17b1</name>
</gene>
<dbReference type="InterPro" id="IPR020904">
    <property type="entry name" value="Sc_DH/Rdtase_CS"/>
</dbReference>
<dbReference type="GO" id="GO:0006703">
    <property type="term" value="P:estrogen biosynthetic process"/>
    <property type="evidence" value="ECO:0007669"/>
    <property type="project" value="InterPro"/>
</dbReference>
<evidence type="ECO:0000256" key="11">
    <source>
        <dbReference type="RuleBase" id="RU000363"/>
    </source>
</evidence>
<accession>A0A8B7UR77</accession>
<dbReference type="KEGG" id="ccan:109687306"/>
<feature type="binding site" evidence="10">
    <location>
        <begin position="25"/>
        <end position="53"/>
    </location>
    <ligand>
        <name>NADP(+)</name>
        <dbReference type="ChEBI" id="CHEBI:58349"/>
    </ligand>
</feature>
<protein>
    <recommendedName>
        <fullName evidence="5">17beta-estradiol 17-dehydrogenase</fullName>
        <ecNumber evidence="5">1.1.1.62</ecNumber>
    </recommendedName>
</protein>
<dbReference type="RefSeq" id="XP_020020720.1">
    <property type="nucleotide sequence ID" value="XM_020165131.2"/>
</dbReference>
<reference evidence="13" key="1">
    <citation type="submission" date="2025-08" db="UniProtKB">
        <authorList>
            <consortium name="RefSeq"/>
        </authorList>
    </citation>
    <scope>IDENTIFICATION</scope>
    <source>
        <tissue evidence="13">Leukocyte</tissue>
    </source>
</reference>
<dbReference type="SUPFAM" id="SSF51735">
    <property type="entry name" value="NAD(P)-binding Rossmann-fold domains"/>
    <property type="match status" value="1"/>
</dbReference>